<keyword evidence="2" id="KW-1185">Reference proteome</keyword>
<dbReference type="AlphaFoldDB" id="A0A1C3EQV0"/>
<dbReference type="EMBL" id="LYBM01000003">
    <property type="protein sequence ID" value="ODA35623.1"/>
    <property type="molecule type" value="Genomic_DNA"/>
</dbReference>
<dbReference type="STRING" id="1080227.A8L45_03105"/>
<name>A0A1C3EQV0_9GAMM</name>
<accession>A0A1C3EQV0</accession>
<sequence>MQANSKRKSNIYFTSRKIETDSISTRFTFYDKEGKGTKTAAIDILLKKKHISFIISSSDVMLYQA</sequence>
<organism evidence="1 2">
    <name type="scientific">Veronia pacifica</name>
    <dbReference type="NCBI Taxonomy" id="1080227"/>
    <lineage>
        <taxon>Bacteria</taxon>
        <taxon>Pseudomonadati</taxon>
        <taxon>Pseudomonadota</taxon>
        <taxon>Gammaproteobacteria</taxon>
        <taxon>Vibrionales</taxon>
        <taxon>Vibrionaceae</taxon>
        <taxon>Veronia</taxon>
    </lineage>
</organism>
<dbReference type="Proteomes" id="UP000094936">
    <property type="component" value="Unassembled WGS sequence"/>
</dbReference>
<evidence type="ECO:0000313" key="1">
    <source>
        <dbReference type="EMBL" id="ODA35623.1"/>
    </source>
</evidence>
<protein>
    <submittedName>
        <fullName evidence="1">Uncharacterized protein</fullName>
    </submittedName>
</protein>
<reference evidence="1 2" key="1">
    <citation type="submission" date="2016-05" db="EMBL/GenBank/DDBJ databases">
        <title>Genomic Taxonomy of the Vibrionaceae.</title>
        <authorList>
            <person name="Gomez-Gil B."/>
            <person name="Enciso-Ibarra J."/>
        </authorList>
    </citation>
    <scope>NUCLEOTIDE SEQUENCE [LARGE SCALE GENOMIC DNA]</scope>
    <source>
        <strain evidence="1 2">CAIM 1920</strain>
    </source>
</reference>
<gene>
    <name evidence="1" type="ORF">A8L45_03105</name>
</gene>
<proteinExistence type="predicted"/>
<evidence type="ECO:0000313" key="2">
    <source>
        <dbReference type="Proteomes" id="UP000094936"/>
    </source>
</evidence>
<comment type="caution">
    <text evidence="1">The sequence shown here is derived from an EMBL/GenBank/DDBJ whole genome shotgun (WGS) entry which is preliminary data.</text>
</comment>